<reference evidence="1 2" key="1">
    <citation type="submission" date="2015-08" db="EMBL/GenBank/DDBJ databases">
        <authorList>
            <person name="Babu N.S."/>
            <person name="Beckwith C.J."/>
            <person name="Beseler K.G."/>
            <person name="Brison A."/>
            <person name="Carone J.V."/>
            <person name="Caskin T.P."/>
            <person name="Diamond M."/>
            <person name="Durham M.E."/>
            <person name="Foxe J.M."/>
            <person name="Go M."/>
            <person name="Henderson B.A."/>
            <person name="Jones I.B."/>
            <person name="McGettigan J.A."/>
            <person name="Micheletti S.J."/>
            <person name="Nasrallah M.E."/>
            <person name="Ortiz D."/>
            <person name="Piller C.R."/>
            <person name="Privatt S.R."/>
            <person name="Schneider S.L."/>
            <person name="Sharp S."/>
            <person name="Smith T.C."/>
            <person name="Stanton J.D."/>
            <person name="Ullery H.E."/>
            <person name="Wilson R.J."/>
            <person name="Serrano M.G."/>
            <person name="Buck G."/>
            <person name="Lee V."/>
            <person name="Wang Y."/>
            <person name="Carvalho R."/>
            <person name="Voegtly L."/>
            <person name="Shi R."/>
            <person name="Duckworth R."/>
            <person name="Johnson A."/>
            <person name="Loviza R."/>
            <person name="Walstead R."/>
            <person name="Shah Z."/>
            <person name="Kiflezghi M."/>
            <person name="Wade K."/>
            <person name="Ball S.L."/>
            <person name="Bradley K.W."/>
            <person name="Asai D.J."/>
            <person name="Bowman C.A."/>
            <person name="Russell D.A."/>
            <person name="Pope W.H."/>
            <person name="Jacobs-Sera D."/>
            <person name="Hendrix R.W."/>
            <person name="Hatfull G.F."/>
        </authorList>
    </citation>
    <scope>NUCLEOTIDE SEQUENCE [LARGE SCALE GENOMIC DNA]</scope>
    <source>
        <strain evidence="1 2">DSM 27648</strain>
    </source>
</reference>
<sequence>MVGHAEEGMVAGCCSVCGFADARGLLAVALEGGDSTVLCGTHELMYRRGATSARTVSDLRESFGDRRNMDRRAVPAGDFDELALNLTAAFTTERRVNDRRGV</sequence>
<proteinExistence type="predicted"/>
<evidence type="ECO:0000313" key="2">
    <source>
        <dbReference type="Proteomes" id="UP000064967"/>
    </source>
</evidence>
<accession>A0A0K1PZ23</accession>
<dbReference type="Proteomes" id="UP000064967">
    <property type="component" value="Chromosome"/>
</dbReference>
<dbReference type="AlphaFoldDB" id="A0A0K1PZ23"/>
<organism evidence="1 2">
    <name type="scientific">Labilithrix luteola</name>
    <dbReference type="NCBI Taxonomy" id="1391654"/>
    <lineage>
        <taxon>Bacteria</taxon>
        <taxon>Pseudomonadati</taxon>
        <taxon>Myxococcota</taxon>
        <taxon>Polyangia</taxon>
        <taxon>Polyangiales</taxon>
        <taxon>Labilitrichaceae</taxon>
        <taxon>Labilithrix</taxon>
    </lineage>
</organism>
<keyword evidence="2" id="KW-1185">Reference proteome</keyword>
<dbReference type="KEGG" id="llu:AKJ09_05315"/>
<dbReference type="EMBL" id="CP012333">
    <property type="protein sequence ID" value="AKU98651.1"/>
    <property type="molecule type" value="Genomic_DNA"/>
</dbReference>
<protein>
    <submittedName>
        <fullName evidence="1">Uncharacterized protein</fullName>
    </submittedName>
</protein>
<gene>
    <name evidence="1" type="ORF">AKJ09_05315</name>
</gene>
<name>A0A0K1PZ23_9BACT</name>
<evidence type="ECO:0000313" key="1">
    <source>
        <dbReference type="EMBL" id="AKU98651.1"/>
    </source>
</evidence>